<comment type="caution">
    <text evidence="2">The sequence shown here is derived from an EMBL/GenBank/DDBJ whole genome shotgun (WGS) entry which is preliminary data.</text>
</comment>
<gene>
    <name evidence="2" type="ORF">F2Q70_00020249</name>
</gene>
<dbReference type="InterPro" id="IPR040256">
    <property type="entry name" value="At4g02000-like"/>
</dbReference>
<feature type="region of interest" description="Disordered" evidence="1">
    <location>
        <begin position="140"/>
        <end position="176"/>
    </location>
</feature>
<organism evidence="2">
    <name type="scientific">Brassica cretica</name>
    <name type="common">Mustard</name>
    <dbReference type="NCBI Taxonomy" id="69181"/>
    <lineage>
        <taxon>Eukaryota</taxon>
        <taxon>Viridiplantae</taxon>
        <taxon>Streptophyta</taxon>
        <taxon>Embryophyta</taxon>
        <taxon>Tracheophyta</taxon>
        <taxon>Spermatophyta</taxon>
        <taxon>Magnoliopsida</taxon>
        <taxon>eudicotyledons</taxon>
        <taxon>Gunneridae</taxon>
        <taxon>Pentapetalae</taxon>
        <taxon>rosids</taxon>
        <taxon>malvids</taxon>
        <taxon>Brassicales</taxon>
        <taxon>Brassicaceae</taxon>
        <taxon>Brassiceae</taxon>
        <taxon>Brassica</taxon>
    </lineage>
</organism>
<dbReference type="PANTHER" id="PTHR31286">
    <property type="entry name" value="GLYCINE-RICH CELL WALL STRUCTURAL PROTEIN 1.8-LIKE"/>
    <property type="match status" value="1"/>
</dbReference>
<evidence type="ECO:0000313" key="2">
    <source>
        <dbReference type="EMBL" id="KAF2544854.1"/>
    </source>
</evidence>
<evidence type="ECO:0000256" key="1">
    <source>
        <dbReference type="SAM" id="MobiDB-lite"/>
    </source>
</evidence>
<dbReference type="EMBL" id="QGKY02001925">
    <property type="protein sequence ID" value="KAF2544854.1"/>
    <property type="molecule type" value="Genomic_DNA"/>
</dbReference>
<protein>
    <recommendedName>
        <fullName evidence="3">CCHC-type domain-containing protein</fullName>
    </recommendedName>
</protein>
<dbReference type="AlphaFoldDB" id="A0A8S9GIV3"/>
<dbReference type="PANTHER" id="PTHR31286:SF154">
    <property type="entry name" value="CCHC-TYPE DOMAIN-CONTAINING PROTEIN"/>
    <property type="match status" value="1"/>
</dbReference>
<sequence length="267" mass="29927">MIKGCPMFVAAWSPEFTPEQPQLTSVVVSVELRGVTYLLFNQQSLSKIATAIGRPVSLAPETERKENFEVAKVWIHVNMLESLPEKIVSGFSNGREAEISVSYPWLPDKCSQCGKFGHKHQLCPSAGQLWRPIDPSAGVCRSVSPLGRPKSRESQGRRRFRPRRSERARRRDLSGGRRDWVERAIDNLSPHSNTAQHKKECQAPESEGMLADPEIVSKVVSLDRNSAFSTVHVFHEDDGYAPCKADDSGDPFLMVSNRKRSRKATKD</sequence>
<proteinExistence type="predicted"/>
<name>A0A8S9GIV3_BRACR</name>
<feature type="compositionally biased region" description="Basic and acidic residues" evidence="1">
    <location>
        <begin position="163"/>
        <end position="176"/>
    </location>
</feature>
<accession>A0A8S9GIV3</accession>
<evidence type="ECO:0008006" key="3">
    <source>
        <dbReference type="Google" id="ProtNLM"/>
    </source>
</evidence>
<reference evidence="2" key="1">
    <citation type="submission" date="2019-12" db="EMBL/GenBank/DDBJ databases">
        <title>Genome sequencing and annotation of Brassica cretica.</title>
        <authorList>
            <person name="Studholme D.J."/>
            <person name="Sarris P.F."/>
        </authorList>
    </citation>
    <scope>NUCLEOTIDE SEQUENCE</scope>
    <source>
        <strain evidence="2">PFS-102/07</strain>
        <tissue evidence="2">Leaf</tissue>
    </source>
</reference>